<comment type="pathway">
    <text evidence="2">Protein modification; protein glycosylation.</text>
</comment>
<evidence type="ECO:0000313" key="16">
    <source>
        <dbReference type="Proteomes" id="UP001165120"/>
    </source>
</evidence>
<dbReference type="PANTHER" id="PTHR10859:SF91">
    <property type="entry name" value="DOLICHYL-PHOSPHATE BETA-GLUCOSYLTRANSFERASE"/>
    <property type="match status" value="1"/>
</dbReference>
<organism evidence="15 16">
    <name type="scientific">Candida boidinii</name>
    <name type="common">Yeast</name>
    <dbReference type="NCBI Taxonomy" id="5477"/>
    <lineage>
        <taxon>Eukaryota</taxon>
        <taxon>Fungi</taxon>
        <taxon>Dikarya</taxon>
        <taxon>Ascomycota</taxon>
        <taxon>Saccharomycotina</taxon>
        <taxon>Pichiomycetes</taxon>
        <taxon>Pichiales</taxon>
        <taxon>Pichiaceae</taxon>
        <taxon>Ogataea</taxon>
        <taxon>Ogataea/Candida clade</taxon>
    </lineage>
</organism>
<evidence type="ECO:0000313" key="15">
    <source>
        <dbReference type="EMBL" id="GME68105.1"/>
    </source>
</evidence>
<dbReference type="InterPro" id="IPR001173">
    <property type="entry name" value="Glyco_trans_2-like"/>
</dbReference>
<dbReference type="Gene3D" id="3.90.550.10">
    <property type="entry name" value="Spore Coat Polysaccharide Biosynthesis Protein SpsA, Chain A"/>
    <property type="match status" value="1"/>
</dbReference>
<evidence type="ECO:0000259" key="14">
    <source>
        <dbReference type="Pfam" id="PF00535"/>
    </source>
</evidence>
<evidence type="ECO:0000256" key="7">
    <source>
        <dbReference type="ARBA" id="ARBA00022692"/>
    </source>
</evidence>
<name>A0A9W6SXQ1_CANBO</name>
<evidence type="ECO:0000256" key="8">
    <source>
        <dbReference type="ARBA" id="ARBA00022824"/>
    </source>
</evidence>
<comment type="catalytic activity">
    <reaction evidence="12">
        <text>a di-trans,poly-cis-dolichyl phosphate + UDP-alpha-D-glucose = a di-trans,poly-cis-dolichyl beta-D-glucosyl phosphate + UDP</text>
        <dbReference type="Rhea" id="RHEA:15401"/>
        <dbReference type="Rhea" id="RHEA-COMP:19498"/>
        <dbReference type="Rhea" id="RHEA-COMP:19502"/>
        <dbReference type="ChEBI" id="CHEBI:57525"/>
        <dbReference type="ChEBI" id="CHEBI:57683"/>
        <dbReference type="ChEBI" id="CHEBI:58223"/>
        <dbReference type="ChEBI" id="CHEBI:58885"/>
        <dbReference type="EC" id="2.4.1.117"/>
    </reaction>
    <physiologicalReaction direction="left-to-right" evidence="12">
        <dbReference type="Rhea" id="RHEA:15402"/>
    </physiologicalReaction>
</comment>
<evidence type="ECO:0000256" key="1">
    <source>
        <dbReference type="ARBA" id="ARBA00004389"/>
    </source>
</evidence>
<dbReference type="InterPro" id="IPR035518">
    <property type="entry name" value="DPG_synthase"/>
</dbReference>
<keyword evidence="5" id="KW-0328">Glycosyltransferase</keyword>
<evidence type="ECO:0000256" key="3">
    <source>
        <dbReference type="ARBA" id="ARBA00006739"/>
    </source>
</evidence>
<comment type="subcellular location">
    <subcellularLocation>
        <location evidence="1">Endoplasmic reticulum membrane</location>
        <topology evidence="1">Single-pass membrane protein</topology>
    </subcellularLocation>
</comment>
<evidence type="ECO:0000256" key="5">
    <source>
        <dbReference type="ARBA" id="ARBA00022676"/>
    </source>
</evidence>
<keyword evidence="8" id="KW-0256">Endoplasmic reticulum</keyword>
<feature type="transmembrane region" description="Helical" evidence="13">
    <location>
        <begin position="26"/>
        <end position="46"/>
    </location>
</feature>
<accession>A0A9W6SXQ1</accession>
<gene>
    <name evidence="15" type="ORF">Cboi02_000140000</name>
</gene>
<keyword evidence="6" id="KW-0808">Transferase</keyword>
<comment type="caution">
    <text evidence="15">The sequence shown here is derived from an EMBL/GenBank/DDBJ whole genome shotgun (WGS) entry which is preliminary data.</text>
</comment>
<dbReference type="EC" id="2.4.1.117" evidence="4"/>
<evidence type="ECO:0000256" key="6">
    <source>
        <dbReference type="ARBA" id="ARBA00022679"/>
    </source>
</evidence>
<keyword evidence="16" id="KW-1185">Reference proteome</keyword>
<feature type="domain" description="Glycosyltransferase 2-like" evidence="14">
    <location>
        <begin position="123"/>
        <end position="235"/>
    </location>
</feature>
<evidence type="ECO:0000256" key="10">
    <source>
        <dbReference type="ARBA" id="ARBA00022989"/>
    </source>
</evidence>
<dbReference type="EMBL" id="BSXN01000328">
    <property type="protein sequence ID" value="GME68105.1"/>
    <property type="molecule type" value="Genomic_DNA"/>
</dbReference>
<dbReference type="InterPro" id="IPR029044">
    <property type="entry name" value="Nucleotide-diphossugar_trans"/>
</dbReference>
<dbReference type="Proteomes" id="UP001165120">
    <property type="component" value="Unassembled WGS sequence"/>
</dbReference>
<evidence type="ECO:0000256" key="11">
    <source>
        <dbReference type="ARBA" id="ARBA00023136"/>
    </source>
</evidence>
<dbReference type="AlphaFoldDB" id="A0A9W6SXQ1"/>
<evidence type="ECO:0000256" key="13">
    <source>
        <dbReference type="SAM" id="Phobius"/>
    </source>
</evidence>
<evidence type="ECO:0000256" key="2">
    <source>
        <dbReference type="ARBA" id="ARBA00004922"/>
    </source>
</evidence>
<evidence type="ECO:0000256" key="12">
    <source>
        <dbReference type="ARBA" id="ARBA00045097"/>
    </source>
</evidence>
<feature type="transmembrane region" description="Helical" evidence="13">
    <location>
        <begin position="66"/>
        <end position="84"/>
    </location>
</feature>
<dbReference type="Pfam" id="PF00535">
    <property type="entry name" value="Glycos_transf_2"/>
    <property type="match status" value="1"/>
</dbReference>
<protein>
    <recommendedName>
        <fullName evidence="4">dolichyl-phosphate beta-glucosyltransferase</fullName>
        <ecNumber evidence="4">2.4.1.117</ecNumber>
    </recommendedName>
</protein>
<dbReference type="PANTHER" id="PTHR10859">
    <property type="entry name" value="GLYCOSYL TRANSFERASE"/>
    <property type="match status" value="1"/>
</dbReference>
<dbReference type="GO" id="GO:0006487">
    <property type="term" value="P:protein N-linked glycosylation"/>
    <property type="evidence" value="ECO:0007669"/>
    <property type="project" value="TreeGrafter"/>
</dbReference>
<keyword evidence="10 13" id="KW-1133">Transmembrane helix</keyword>
<dbReference type="GO" id="GO:0004581">
    <property type="term" value="F:dolichyl-phosphate beta-glucosyltransferase activity"/>
    <property type="evidence" value="ECO:0007669"/>
    <property type="project" value="UniProtKB-EC"/>
</dbReference>
<dbReference type="CDD" id="cd04188">
    <property type="entry name" value="DPG_synthase"/>
    <property type="match status" value="1"/>
</dbReference>
<reference evidence="15" key="1">
    <citation type="submission" date="2023-04" db="EMBL/GenBank/DDBJ databases">
        <title>Candida boidinii NBRC 10035.</title>
        <authorList>
            <person name="Ichikawa N."/>
            <person name="Sato H."/>
            <person name="Tonouchi N."/>
        </authorList>
    </citation>
    <scope>NUCLEOTIDE SEQUENCE</scope>
    <source>
        <strain evidence="15">NBRC 10035</strain>
    </source>
</reference>
<proteinExistence type="inferred from homology"/>
<dbReference type="GO" id="GO:0005789">
    <property type="term" value="C:endoplasmic reticulum membrane"/>
    <property type="evidence" value="ECO:0007669"/>
    <property type="project" value="UniProtKB-SubCell"/>
</dbReference>
<dbReference type="SUPFAM" id="SSF53448">
    <property type="entry name" value="Nucleotide-diphospho-sugar transferases"/>
    <property type="match status" value="1"/>
</dbReference>
<sequence length="382" mass="43528">MRTAEKTHGEQSAQQSEQLISTEQKFTFCFAGFDSIFVFELTVMFFKVMARVDAKPVPGSDPTFPRLSHIAYLFQLYIIIYAFTHKPRKAFPSELQFKTNDNTEILHPLPDKLSPSQDNIELSLVIPCYNETKRLKIMLDDAITYLKKTYNNNFEILIVDDGSKDDTSNYALELATSTFHLKPGQLRVIQFVKNRGKGGAVTHGVQFARGSYIIFADADGASKFSDLDKLMESIKIADSNKPNEIPAVAIGSRAHMVNTDAVVKRSFIRNFLMYGLHTLVYIFGIRTIKDTQCGFKLFNKASVREIFPYMHTEGWIFDVEILIIAIRKKIEIKEIQISWHEVDGSKMDLARDSINMAVDLVVTRMAYLLKIYSDNSNKLKDN</sequence>
<evidence type="ECO:0000256" key="9">
    <source>
        <dbReference type="ARBA" id="ARBA00022968"/>
    </source>
</evidence>
<keyword evidence="7 13" id="KW-0812">Transmembrane</keyword>
<comment type="similarity">
    <text evidence="3">Belongs to the glycosyltransferase 2 family.</text>
</comment>
<evidence type="ECO:0000256" key="4">
    <source>
        <dbReference type="ARBA" id="ARBA00012583"/>
    </source>
</evidence>
<keyword evidence="11 13" id="KW-0472">Membrane</keyword>
<keyword evidence="9" id="KW-0735">Signal-anchor</keyword>